<gene>
    <name evidence="1" type="ORF">PISMIDRAFT_686528</name>
</gene>
<reference evidence="2" key="2">
    <citation type="submission" date="2015-01" db="EMBL/GenBank/DDBJ databases">
        <title>Evolutionary Origins and Diversification of the Mycorrhizal Mutualists.</title>
        <authorList>
            <consortium name="DOE Joint Genome Institute"/>
            <consortium name="Mycorrhizal Genomics Consortium"/>
            <person name="Kohler A."/>
            <person name="Kuo A."/>
            <person name="Nagy L.G."/>
            <person name="Floudas D."/>
            <person name="Copeland A."/>
            <person name="Barry K.W."/>
            <person name="Cichocki N."/>
            <person name="Veneault-Fourrey C."/>
            <person name="LaButti K."/>
            <person name="Lindquist E.A."/>
            <person name="Lipzen A."/>
            <person name="Lundell T."/>
            <person name="Morin E."/>
            <person name="Murat C."/>
            <person name="Riley R."/>
            <person name="Ohm R."/>
            <person name="Sun H."/>
            <person name="Tunlid A."/>
            <person name="Henrissat B."/>
            <person name="Grigoriev I.V."/>
            <person name="Hibbett D.S."/>
            <person name="Martin F."/>
        </authorList>
    </citation>
    <scope>NUCLEOTIDE SEQUENCE [LARGE SCALE GENOMIC DNA]</scope>
    <source>
        <strain evidence="2">441</strain>
    </source>
</reference>
<dbReference type="AlphaFoldDB" id="A0A0C9Z8L7"/>
<feature type="non-terminal residue" evidence="1">
    <location>
        <position position="75"/>
    </location>
</feature>
<evidence type="ECO:0000313" key="2">
    <source>
        <dbReference type="Proteomes" id="UP000054018"/>
    </source>
</evidence>
<protein>
    <submittedName>
        <fullName evidence="1">Uncharacterized protein</fullName>
    </submittedName>
</protein>
<evidence type="ECO:0000313" key="1">
    <source>
        <dbReference type="EMBL" id="KIK16228.1"/>
    </source>
</evidence>
<name>A0A0C9Z8L7_9AGAM</name>
<dbReference type="Proteomes" id="UP000054018">
    <property type="component" value="Unassembled WGS sequence"/>
</dbReference>
<dbReference type="EMBL" id="KN833864">
    <property type="protein sequence ID" value="KIK16228.1"/>
    <property type="molecule type" value="Genomic_DNA"/>
</dbReference>
<keyword evidence="2" id="KW-1185">Reference proteome</keyword>
<dbReference type="HOGENOM" id="CLU_2711688_0_0_1"/>
<organism evidence="1 2">
    <name type="scientific">Pisolithus microcarpus 441</name>
    <dbReference type="NCBI Taxonomy" id="765257"/>
    <lineage>
        <taxon>Eukaryota</taxon>
        <taxon>Fungi</taxon>
        <taxon>Dikarya</taxon>
        <taxon>Basidiomycota</taxon>
        <taxon>Agaricomycotina</taxon>
        <taxon>Agaricomycetes</taxon>
        <taxon>Agaricomycetidae</taxon>
        <taxon>Boletales</taxon>
        <taxon>Sclerodermatineae</taxon>
        <taxon>Pisolithaceae</taxon>
        <taxon>Pisolithus</taxon>
    </lineage>
</organism>
<reference evidence="1 2" key="1">
    <citation type="submission" date="2014-04" db="EMBL/GenBank/DDBJ databases">
        <authorList>
            <consortium name="DOE Joint Genome Institute"/>
            <person name="Kuo A."/>
            <person name="Kohler A."/>
            <person name="Costa M.D."/>
            <person name="Nagy L.G."/>
            <person name="Floudas D."/>
            <person name="Copeland A."/>
            <person name="Barry K.W."/>
            <person name="Cichocki N."/>
            <person name="Veneault-Fourrey C."/>
            <person name="LaButti K."/>
            <person name="Lindquist E.A."/>
            <person name="Lipzen A."/>
            <person name="Lundell T."/>
            <person name="Morin E."/>
            <person name="Murat C."/>
            <person name="Sun H."/>
            <person name="Tunlid A."/>
            <person name="Henrissat B."/>
            <person name="Grigoriev I.V."/>
            <person name="Hibbett D.S."/>
            <person name="Martin F."/>
            <person name="Nordberg H.P."/>
            <person name="Cantor M.N."/>
            <person name="Hua S.X."/>
        </authorList>
    </citation>
    <scope>NUCLEOTIDE SEQUENCE [LARGE SCALE GENOMIC DNA]</scope>
    <source>
        <strain evidence="1 2">441</strain>
    </source>
</reference>
<accession>A0A0C9Z8L7</accession>
<proteinExistence type="predicted"/>
<sequence length="75" mass="8138">MTVKDGPPVTPSRLIHGPEKLTTVLTEVISTNNQARSAEAPSLAECEHIRFWRTDGGRRVEGGACGAERIHSSRV</sequence>